<name>A0A8J8B3D6_9FIRM</name>
<dbReference type="EMBL" id="JAGSND010000015">
    <property type="protein sequence ID" value="MBR0599681.1"/>
    <property type="molecule type" value="Genomic_DNA"/>
</dbReference>
<keyword evidence="1" id="KW-0812">Transmembrane</keyword>
<evidence type="ECO:0000313" key="2">
    <source>
        <dbReference type="EMBL" id="MBR0599681.1"/>
    </source>
</evidence>
<feature type="transmembrane region" description="Helical" evidence="1">
    <location>
        <begin position="74"/>
        <end position="96"/>
    </location>
</feature>
<organism evidence="2 3">
    <name type="scientific">Sinanaerobacter chloroacetimidivorans</name>
    <dbReference type="NCBI Taxonomy" id="2818044"/>
    <lineage>
        <taxon>Bacteria</taxon>
        <taxon>Bacillati</taxon>
        <taxon>Bacillota</taxon>
        <taxon>Clostridia</taxon>
        <taxon>Peptostreptococcales</taxon>
        <taxon>Anaerovoracaceae</taxon>
        <taxon>Sinanaerobacter</taxon>
    </lineage>
</organism>
<sequence length="126" mass="14506">MSDYLAALKIFVTNFRGSEYLLKSKKNYYYDEALEEGIHRVNSFYLPLWVLLGGFALFGWIGKQLTDSLDVLSGIIFLWLILDGLIVTPVLYLYFLPRPIGEHIKKVEMTESKIPISTCRHKGDND</sequence>
<evidence type="ECO:0000313" key="3">
    <source>
        <dbReference type="Proteomes" id="UP000675664"/>
    </source>
</evidence>
<accession>A0A8J8B3D6</accession>
<feature type="transmembrane region" description="Helical" evidence="1">
    <location>
        <begin position="44"/>
        <end position="62"/>
    </location>
</feature>
<gene>
    <name evidence="2" type="ORF">KCX82_17480</name>
</gene>
<comment type="caution">
    <text evidence="2">The sequence shown here is derived from an EMBL/GenBank/DDBJ whole genome shotgun (WGS) entry which is preliminary data.</text>
</comment>
<dbReference type="AlphaFoldDB" id="A0A8J8B3D6"/>
<dbReference type="RefSeq" id="WP_227019820.1">
    <property type="nucleotide sequence ID" value="NZ_JAGSND010000015.1"/>
</dbReference>
<keyword evidence="3" id="KW-1185">Reference proteome</keyword>
<reference evidence="2" key="2">
    <citation type="submission" date="2021-04" db="EMBL/GenBank/DDBJ databases">
        <authorList>
            <person name="Liu J."/>
        </authorList>
    </citation>
    <scope>NUCLEOTIDE SEQUENCE</scope>
    <source>
        <strain evidence="2">BAD-6</strain>
    </source>
</reference>
<protein>
    <submittedName>
        <fullName evidence="2">Uncharacterized protein</fullName>
    </submittedName>
</protein>
<proteinExistence type="predicted"/>
<evidence type="ECO:0000256" key="1">
    <source>
        <dbReference type="SAM" id="Phobius"/>
    </source>
</evidence>
<keyword evidence="1" id="KW-1133">Transmembrane helix</keyword>
<dbReference type="Proteomes" id="UP000675664">
    <property type="component" value="Unassembled WGS sequence"/>
</dbReference>
<keyword evidence="1" id="KW-0472">Membrane</keyword>
<reference evidence="2" key="1">
    <citation type="submission" date="2021-04" db="EMBL/GenBank/DDBJ databases">
        <title>Sinoanaerobacter chloroacetimidivorans sp. nov., an obligate anaerobic bacterium isolated from anaerobic sludge.</title>
        <authorList>
            <person name="Bao Y."/>
        </authorList>
    </citation>
    <scope>NUCLEOTIDE SEQUENCE</scope>
    <source>
        <strain evidence="2">BAD-6</strain>
    </source>
</reference>